<protein>
    <recommendedName>
        <fullName evidence="7">Vitellogenin domain-containing protein</fullName>
    </recommendedName>
</protein>
<evidence type="ECO:0000313" key="8">
    <source>
        <dbReference type="EMBL" id="TGZ73994.1"/>
    </source>
</evidence>
<dbReference type="Gene3D" id="1.25.10.20">
    <property type="entry name" value="Vitellinogen, superhelical"/>
    <property type="match status" value="1"/>
</dbReference>
<dbReference type="EMBL" id="SJOL01002263">
    <property type="protein sequence ID" value="TGZ73994.1"/>
    <property type="molecule type" value="Genomic_DNA"/>
</dbReference>
<evidence type="ECO:0000256" key="1">
    <source>
        <dbReference type="ARBA" id="ARBA00022729"/>
    </source>
</evidence>
<reference evidence="8 9" key="1">
    <citation type="journal article" date="2019" name="BMC Genomics">
        <title>New insights from Opisthorchis felineus genome: update on genomics of the epidemiologically important liver flukes.</title>
        <authorList>
            <person name="Ershov N.I."/>
            <person name="Mordvinov V.A."/>
            <person name="Prokhortchouk E.B."/>
            <person name="Pakharukova M.Y."/>
            <person name="Gunbin K.V."/>
            <person name="Ustyantsev K."/>
            <person name="Genaev M.A."/>
            <person name="Blinov A.G."/>
            <person name="Mazur A."/>
            <person name="Boulygina E."/>
            <person name="Tsygankova S."/>
            <person name="Khrameeva E."/>
            <person name="Chekanov N."/>
            <person name="Fan G."/>
            <person name="Xiao A."/>
            <person name="Zhang H."/>
            <person name="Xu X."/>
            <person name="Yang H."/>
            <person name="Solovyev V."/>
            <person name="Lee S.M."/>
            <person name="Liu X."/>
            <person name="Afonnikov D.A."/>
            <person name="Skryabin K.G."/>
        </authorList>
    </citation>
    <scope>NUCLEOTIDE SEQUENCE [LARGE SCALE GENOMIC DNA]</scope>
    <source>
        <strain evidence="8">AK-0245</strain>
        <tissue evidence="8">Whole organism</tissue>
    </source>
</reference>
<dbReference type="PANTHER" id="PTHR23345:SF15">
    <property type="entry name" value="VITELLOGENIN 1-RELATED"/>
    <property type="match status" value="1"/>
</dbReference>
<evidence type="ECO:0000256" key="4">
    <source>
        <dbReference type="ARBA" id="ARBA00023180"/>
    </source>
</evidence>
<comment type="caution">
    <text evidence="5">Lacks conserved residue(s) required for the propagation of feature annotation.</text>
</comment>
<evidence type="ECO:0000256" key="2">
    <source>
        <dbReference type="ARBA" id="ARBA00022761"/>
    </source>
</evidence>
<keyword evidence="2" id="KW-0758">Storage protein</keyword>
<dbReference type="InterPro" id="IPR015255">
    <property type="entry name" value="Vitellinogen_open_b-sht"/>
</dbReference>
<dbReference type="Gene3D" id="2.30.230.10">
    <property type="entry name" value="Lipovitellin, beta-sheet shell regions, chain A"/>
    <property type="match status" value="1"/>
</dbReference>
<evidence type="ECO:0000259" key="7">
    <source>
        <dbReference type="PROSITE" id="PS51211"/>
    </source>
</evidence>
<comment type="caution">
    <text evidence="8">The sequence shown here is derived from an EMBL/GenBank/DDBJ whole genome shotgun (WGS) entry which is preliminary data.</text>
</comment>
<dbReference type="InterPro" id="IPR015816">
    <property type="entry name" value="Vitellinogen_b-sht_N"/>
</dbReference>
<dbReference type="Proteomes" id="UP000308267">
    <property type="component" value="Unassembled WGS sequence"/>
</dbReference>
<dbReference type="InterPro" id="IPR015817">
    <property type="entry name" value="Vitellinogen_open_b-sht_sub1"/>
</dbReference>
<keyword evidence="4" id="KW-0325">Glycoprotein</keyword>
<dbReference type="GO" id="GO:0045735">
    <property type="term" value="F:nutrient reservoir activity"/>
    <property type="evidence" value="ECO:0007669"/>
    <property type="project" value="UniProtKB-KW"/>
</dbReference>
<dbReference type="InterPro" id="IPR011030">
    <property type="entry name" value="Lipovitellin_superhlx_dom"/>
</dbReference>
<keyword evidence="1 6" id="KW-0732">Signal</keyword>
<dbReference type="SUPFAM" id="SSF56968">
    <property type="entry name" value="Lipovitellin-phosvitin complex, beta-sheet shell regions"/>
    <property type="match status" value="2"/>
</dbReference>
<evidence type="ECO:0000256" key="5">
    <source>
        <dbReference type="PROSITE-ProRule" id="PRU00557"/>
    </source>
</evidence>
<dbReference type="SMART" id="SM00638">
    <property type="entry name" value="LPD_N"/>
    <property type="match status" value="1"/>
</dbReference>
<dbReference type="Gene3D" id="2.20.50.20">
    <property type="entry name" value="Lipovitellin. Chain A, domain 3"/>
    <property type="match status" value="1"/>
</dbReference>
<dbReference type="InterPro" id="IPR001747">
    <property type="entry name" value="Vitellogenin_N"/>
</dbReference>
<gene>
    <name evidence="8" type="ORF">CRM22_001205</name>
</gene>
<accession>A0A4V3SGW9</accession>
<dbReference type="InterPro" id="IPR050733">
    <property type="entry name" value="Vitellogenin/Apolipophorin"/>
</dbReference>
<evidence type="ECO:0000256" key="3">
    <source>
        <dbReference type="ARBA" id="ARBA00023157"/>
    </source>
</evidence>
<feature type="signal peptide" evidence="6">
    <location>
        <begin position="1"/>
        <end position="20"/>
    </location>
</feature>
<dbReference type="GO" id="GO:0005319">
    <property type="term" value="F:lipid transporter activity"/>
    <property type="evidence" value="ECO:0007669"/>
    <property type="project" value="InterPro"/>
</dbReference>
<name>A0A4V3SGW9_OPIFE</name>
<dbReference type="PANTHER" id="PTHR23345">
    <property type="entry name" value="VITELLOGENIN-RELATED"/>
    <property type="match status" value="1"/>
</dbReference>
<keyword evidence="3" id="KW-1015">Disulfide bond</keyword>
<organism evidence="8 9">
    <name type="scientific">Opisthorchis felineus</name>
    <dbReference type="NCBI Taxonomy" id="147828"/>
    <lineage>
        <taxon>Eukaryota</taxon>
        <taxon>Metazoa</taxon>
        <taxon>Spiralia</taxon>
        <taxon>Lophotrochozoa</taxon>
        <taxon>Platyhelminthes</taxon>
        <taxon>Trematoda</taxon>
        <taxon>Digenea</taxon>
        <taxon>Opisthorchiida</taxon>
        <taxon>Opisthorchiata</taxon>
        <taxon>Opisthorchiidae</taxon>
        <taxon>Opisthorchis</taxon>
    </lineage>
</organism>
<keyword evidence="9" id="KW-1185">Reference proteome</keyword>
<dbReference type="InterPro" id="IPR015819">
    <property type="entry name" value="Lipid_transp_b-sht_shell"/>
</dbReference>
<dbReference type="SMART" id="SM01169">
    <property type="entry name" value="DUF1943"/>
    <property type="match status" value="1"/>
</dbReference>
<dbReference type="Pfam" id="PF09172">
    <property type="entry name" value="Vit_open_b-sht"/>
    <property type="match status" value="1"/>
</dbReference>
<dbReference type="STRING" id="147828.A0A4V3SGW9"/>
<sequence>MVIILSLLLFISLIVQRTVATSETPCAQHCSGKASFVNLSAGNVYTYAFTIKHYVNPSLSDNQIEKTQSGLVHLTTISPCLAEIKLMEVREKSQVSYEGEDVQYASPLDYASDKAVQFCYDNGRIQKVWMHDEDSTQLSNLKRAILSHLQLSIDSLELPTYTIENDISGRCITEFHPVKQGTTNVTIMKTKYTTGCTDKYVFRSPLTNYEIDEPTQSSKLPHVTGTMQCEIQLKPTQEILQTSCNEALNITSSSLMQNSQSVVVRTSTEIRLVRKIQSEQKNIFKTEGSRETSMFFTHPTVTSINYDRFKFDELVELFVELDNLDVTKQAKRFYNLTEIIRAMGLEQLEELNRKISRLSSTHIKRRFQDAVLSAGTSDAIRFLFSKEMNVQFSAVDKEKSLKAIRHPTLQIVPILRGYLDEEFTPVRITLVSTLLRKICQKETNCMGDLDLRHLITTFFDAVPLNCSPEELQKVIMVKTVLHAIGNIGKYVDPELLSRLLGRCLGNELVDVSLKVAAAKAVREADTIQQIEETLWKGLNNQREDTEVRIVAYQIYMRCPSTEKFDNVTRLLESEPSQQVGSYIHSHLVSLLSTENHMKKSWRALLTPYETKIMLAGKKFMLNSRSYSKHYEHVLVFEQQTIQMEASIVFGPESFIPRSVTLNLTLITYGRVMNLFELCLRSTNQQALVKLWRRLFWKTDDELAPQVKHMDQFDSGIRQYLLRTNKLPITSLYIRQSGEERVYIPNLTTGTLINYAKNAFGILKPWPNETGHSAFLWDVSLMLPTTGGSVINQQITCVLYGRFKHHFAMGQSYELNLNSEYALRIVQDLQLNGHAQVHGTRHEISVAVSANTDASAKIKITNDWDVQLLLKPWVKPVQLFNLEKRNSVFIGHDELELSGHSEQRLERFRFPPEITRVFGLVGELRKMSPKYGRAASQLDRIELVIHQFYGIDWRLNVDSGLSLLGGIRRIDLLFKRPGCPVDHRDNGRYAEFSIQSDWLNQTTQYVDLIAKAPWGHELEVRAKFSKKGIVHATVNINEHHCDLYGVYEQTHQQTKLTAHVSHPRGRLLLVFRGNFTGTHQLVVREIEQKDAFQLTMIKRSIRSRHTHYPTFHRTHHETRLSLGHDQTVQLQLEWNAGDKNGLLREGIAKLNSHTLMGAIKIRGDFSWTEGDQLSTLDNAVEGYGRRLHLKSQLMKPGQEMTELSLDLSQFMSKEFWILHTNKPAIFSLYGWTYSPQSGRLNSNASLIWWLAYKLDQGGELKAKATLSIPIQDIDSVANGELHWKGHTNHKLPWITQIEAILTLRLFPVNVGRYIHLTCSHAIEHDALTTISLELQPHILYVLESHLIRGQSVHIMRLKWPENQSLNMKTSYKLQIGKNVQLGFESDVTLNDIPYVDFKSKFEYEQARGRFELSHVSNRRLKEGSELLAHFQLGTELHASLNFSPFILTYVGSGHILVLIPQIFVNTGLELSTSLELVNRQGHVKLVALQRHQRTQEKYGIEFVTFFENTVTQMSAASTLLLHLDPKTDRILDHKQTGWNFRYNSSKRSRIITVELIHTNLGSLTFTEKNRLRSSSGYNMDGSIMFALNPFTSFGRFTGWYANYNYDVEFSPERYAAGLHGEFTPRSGVGPGTPLRMHFSFTPENNFESGTIESVINSQHLGYWTGYEMVTLMSNYIFETHQAKLSNKTLSIRSILGYRLFEGRGTRAFEGSALLLISTTGNMLEGRLNFGRPGTVTSNQVFGGYAFLKDRMDVWVFVYLNKREELHSRLVLIQEDGWMKVDGSARINIPRLELTVELRETVTNRNQTTLEADTYIDVKLPNSVRHYAKKSLWMKLSDACAVSLPQLRLEWESNVRWLRKGAVEYQRSETVSSRYSDVTVDWDNYTALNLSHFINLTSNDYFAHAKMGAKDILARFKTQKFQNRSGLILMEVNIPFKMISFRLQTNASHTINGQSNSHLVQIDAPHLLLHNLLIRQDFQRIINNKNLAKLRATELIAFGGKTFFDHKLVFVPDQQFEFVLHCMPLNVHVKNVTIVLQGNKASQAKIPGSFAVKSIIELNPLIPRIEGTLKAVPVLTTHSMPHNFKDVSPLSLTGMEHTHPLRGVFKYGAANADRPNLIEADQQIQVDLRNYSSTVSCSIGLHSFKVIGELSVRVSSIMDLEPTTYRLRLDSQIDETRHESAFHIQDNLGEHGFQFNLSSVYNEEKLHLIMQLALTYKELTLNGTKLTAEMIIAPERFLVLLQDEESKANSKVWLKLETNLLQFDRVVCEKIPMHIVLQVFETLLNVSLYASDGFGLVEFRSSGEKELRGLVSLKDNRLRAVDEDSLLKEIAISVNSTFVEIPPLHLLLRLERKFHIQTDAVNLFRVFVETGYDVTHNAHFRLMMEKSASDAVLMTLNNLYFIPMVIQFHLSDSLYEWQISKAEQGTGLLSEYLNASVRCASRENATCDCGAALAYGPKSVHIYTAAEPRFETYQLISTFTETWRFGMTLTARRSFFEWSLLTPLRDIVITQKVLNSLDTNQTTLWNIRSIPREAALGIGRRFANTSMQLRYVEERVAPHTDSWLYNIEFKSELLKKGTIGLVFNCSRTADNFTVWLRSTSDNGNINWDHLLLKLLRLTENTFRSELRLNIGNKKMLITGQSLMEAQRLQSAINVTTQKTRNWNVSIDLWKLIEFTDGKGTHILHRFDLNSPGLLIQDRLYLLDGLVNINQTTRLSISPADLMVQASSRKGVVWLAGKSQGTEHLLEVKHNSSSVFNQRDAVFRVYVDPDNMLYITLHWRPTFFKEALTNGTELMHKPTVERLLEATAQPTIGFITEALDQIYDYFLSTAIDWHLIEEMKTTMIEDLQTVPNTLKDWLEKDTFYLHTLNMPLISRLSLLNVSELEYNITEALGDVFDACKHARSVMASPTRWLADRIMPLMEDLAGRQYESLKRTLTAILRETNHTLEKANELRHYLFFLVSAPLEVFGSTRWTIFKWAEEFCNNLYMNSLSPILGILQDFSGFLFENLRVLASIGEYFDYWLQNIRRGAKFTLQELNKLVFGSEPRMTWSRLIYLLINNHTEEAYQMVFHPERHEFKANFDRGSIQFTTYIPTLLKDFFGPKTTLRSTANQVLLMFVPKEGMKSLMYLYDQYQRSFDVPAKVMSWIPPYEVSGWMIIGPYPVAHLVTFNGLYVPIPRIVPATYLLAKDWVTNAMKIVQSVGANTWRTRIYFGEISLSVGHDGKVMLHMEETSKPQVLPSSISLSNFTLLVRRVADRITVVGRHLHLSDTLFVIQFDIGLQQIQFTLGGYWHGRTFGLLGAHTFDQIDELKGLQGQTAQAANVTAHRWRYQHPSADEMFPNNFRAIQELLDRQLDNSTEITNKLCLQYLNKLSPCYDKVPVYPWYKACRTFVNHQSLQSNMVKETEGAQQDKTATSEQNRHEHVCRIVRSFVQLCNQKQVAVRVPAECVICDSSLKADGLSRVTFSETPARRGHALFVLQMHQCLVERRNEIANLIWALERDPTKDMEYSAVLFDGPADIGDITWLTPASGILTNMTGSSFLSTLDSVLESFHENESKWTVLNKPVLDAVLNALHGPSSAGAAHMALLLYLCEECTASKSSMYGPVQRMLERKGIEFHYLPHTSFKTAGGSSGTVFLLQGDETVHELIGSVVSKRSNMGSIMPPRDQCTIIAQKLNGYIWAYRDVTGPLSRRTIAVAMAKILKRPMAIHKKCYCRDNRYGQGILDCITNKTVPAETVFSC</sequence>
<feature type="domain" description="Vitellogenin" evidence="7">
    <location>
        <begin position="39"/>
        <end position="659"/>
    </location>
</feature>
<feature type="chain" id="PRO_5021016493" description="Vitellogenin domain-containing protein" evidence="6">
    <location>
        <begin position="21"/>
        <end position="3737"/>
    </location>
</feature>
<dbReference type="PROSITE" id="PS51211">
    <property type="entry name" value="VITELLOGENIN"/>
    <property type="match status" value="1"/>
</dbReference>
<dbReference type="Pfam" id="PF01347">
    <property type="entry name" value="Vitellogenin_N"/>
    <property type="match status" value="1"/>
</dbReference>
<dbReference type="OrthoDB" id="6484170at2759"/>
<dbReference type="SUPFAM" id="SSF48431">
    <property type="entry name" value="Lipovitellin-phosvitin complex, superhelical domain"/>
    <property type="match status" value="1"/>
</dbReference>
<evidence type="ECO:0000256" key="6">
    <source>
        <dbReference type="SAM" id="SignalP"/>
    </source>
</evidence>
<evidence type="ECO:0000313" key="9">
    <source>
        <dbReference type="Proteomes" id="UP000308267"/>
    </source>
</evidence>
<proteinExistence type="predicted"/>